<evidence type="ECO:0000313" key="7">
    <source>
        <dbReference type="EMBL" id="MBB5103742.1"/>
    </source>
</evidence>
<accession>A0A5P2XF66</accession>
<protein>
    <submittedName>
        <fullName evidence="8">VCBS repeat-containing protein</fullName>
    </submittedName>
</protein>
<dbReference type="PANTHER" id="PTHR23221:SF7">
    <property type="entry name" value="PHOSPHATIDYLINOSITOL-GLYCAN-SPECIFIC PHOSPHOLIPASE D"/>
    <property type="match status" value="1"/>
</dbReference>
<dbReference type="SUPFAM" id="SSF69318">
    <property type="entry name" value="Integrin alpha N-terminal domain"/>
    <property type="match status" value="1"/>
</dbReference>
<evidence type="ECO:0000313" key="8">
    <source>
        <dbReference type="EMBL" id="QEV61156.1"/>
    </source>
</evidence>
<dbReference type="InterPro" id="IPR028994">
    <property type="entry name" value="Integrin_alpha_N"/>
</dbReference>
<evidence type="ECO:0000256" key="1">
    <source>
        <dbReference type="ARBA" id="ARBA00022729"/>
    </source>
</evidence>
<dbReference type="EMBL" id="CP023690">
    <property type="protein sequence ID" value="QEV61156.1"/>
    <property type="molecule type" value="Genomic_DNA"/>
</dbReference>
<dbReference type="OrthoDB" id="344301at2"/>
<organism evidence="8 9">
    <name type="scientific">Streptomyces spectabilis</name>
    <dbReference type="NCBI Taxonomy" id="68270"/>
    <lineage>
        <taxon>Bacteria</taxon>
        <taxon>Bacillati</taxon>
        <taxon>Actinomycetota</taxon>
        <taxon>Actinomycetes</taxon>
        <taxon>Kitasatosporales</taxon>
        <taxon>Streptomycetaceae</taxon>
        <taxon>Streptomyces</taxon>
    </lineage>
</organism>
<dbReference type="InterPro" id="IPR013517">
    <property type="entry name" value="FG-GAP"/>
</dbReference>
<dbReference type="SMART" id="SM00191">
    <property type="entry name" value="Int_alpha"/>
    <property type="match status" value="5"/>
</dbReference>
<keyword evidence="1 6" id="KW-0732">Signal</keyword>
<dbReference type="RefSeq" id="WP_150512194.1">
    <property type="nucleotide sequence ID" value="NZ_BMSQ01000005.1"/>
</dbReference>
<evidence type="ECO:0000256" key="4">
    <source>
        <dbReference type="ARBA" id="ARBA00023180"/>
    </source>
</evidence>
<dbReference type="AlphaFoldDB" id="A0A5P2XF66"/>
<dbReference type="Gene3D" id="2.130.10.130">
    <property type="entry name" value="Integrin alpha, N-terminal"/>
    <property type="match status" value="2"/>
</dbReference>
<reference evidence="8 9" key="1">
    <citation type="submission" date="2017-09" db="EMBL/GenBank/DDBJ databases">
        <authorList>
            <person name="Lee N."/>
            <person name="Cho B.-K."/>
        </authorList>
    </citation>
    <scope>NUCLEOTIDE SEQUENCE [LARGE SCALE GENOMIC DNA]</scope>
    <source>
        <strain evidence="8 9">ATCC 27465</strain>
    </source>
</reference>
<dbReference type="Pfam" id="PF01839">
    <property type="entry name" value="FG-GAP"/>
    <property type="match status" value="3"/>
</dbReference>
<dbReference type="KEGG" id="sspb:CP982_22645"/>
<keyword evidence="10" id="KW-1185">Reference proteome</keyword>
<feature type="signal peptide" evidence="6">
    <location>
        <begin position="1"/>
        <end position="29"/>
    </location>
</feature>
<keyword evidence="3" id="KW-0378">Hydrolase</keyword>
<feature type="region of interest" description="Disordered" evidence="5">
    <location>
        <begin position="76"/>
        <end position="104"/>
    </location>
</feature>
<dbReference type="Proteomes" id="UP000326505">
    <property type="component" value="Chromosome"/>
</dbReference>
<reference evidence="7 10" key="2">
    <citation type="submission" date="2020-08" db="EMBL/GenBank/DDBJ databases">
        <title>Genomic Encyclopedia of Type Strains, Phase III (KMG-III): the genomes of soil and plant-associated and newly described type strains.</title>
        <authorList>
            <person name="Whitman W."/>
        </authorList>
    </citation>
    <scope>NUCLEOTIDE SEQUENCE [LARGE SCALE GENOMIC DNA]</scope>
    <source>
        <strain evidence="7 10">CECT 3146</strain>
    </source>
</reference>
<dbReference type="InterPro" id="IPR013519">
    <property type="entry name" value="Int_alpha_beta-p"/>
</dbReference>
<evidence type="ECO:0000256" key="6">
    <source>
        <dbReference type="SAM" id="SignalP"/>
    </source>
</evidence>
<evidence type="ECO:0000256" key="2">
    <source>
        <dbReference type="ARBA" id="ARBA00022737"/>
    </source>
</evidence>
<dbReference type="Gene3D" id="2.40.128.340">
    <property type="match status" value="1"/>
</dbReference>
<gene>
    <name evidence="8" type="ORF">CP982_22645</name>
    <name evidence="7" type="ORF">FHS40_002804</name>
</gene>
<dbReference type="GO" id="GO:0016787">
    <property type="term" value="F:hydrolase activity"/>
    <property type="evidence" value="ECO:0007669"/>
    <property type="project" value="UniProtKB-KW"/>
</dbReference>
<evidence type="ECO:0000256" key="5">
    <source>
        <dbReference type="SAM" id="MobiDB-lite"/>
    </source>
</evidence>
<dbReference type="PANTHER" id="PTHR23221">
    <property type="entry name" value="GLYCOSYLPHOSPHATIDYLINOSITOL PHOSPHOLIPASE D"/>
    <property type="match status" value="1"/>
</dbReference>
<dbReference type="PROSITE" id="PS51470">
    <property type="entry name" value="FG_GAP"/>
    <property type="match status" value="2"/>
</dbReference>
<name>A0A5P2XF66_STRST</name>
<feature type="chain" id="PRO_5044623291" evidence="6">
    <location>
        <begin position="30"/>
        <end position="479"/>
    </location>
</feature>
<proteinExistence type="predicted"/>
<evidence type="ECO:0000313" key="10">
    <source>
        <dbReference type="Proteomes" id="UP000549009"/>
    </source>
</evidence>
<sequence>MRKKHLSAVMLCTATVIGFAGLSATAAQAAPRPDAKADFNGDGYADLAVGVPGATVGGKAKAGYVNVVWGGRSGLGKHGSSTVSQDTAGVPGHAEKGDGFGRTVVPADMNGDGITDIVVGTPDEDSGTMLSAGTVTVLWGSKSGIKGGFTAVNGAYSDSRLGDLLTTGDYDGDKDQDIVLSRKGEETGGVALRPGPFKAGSPSDLKPIASWHFNRPVAVTSADFDADGRDDLAVSYGDGEITGTDVLSHPETGTRPWKEKWGIAEYSNSLAAGDFDGDGTVDLALGNIRPSSESEGDNFCPDTFGGSIALAYGKSGTTLGGPRSCTNQNSPGVGGEDETGDGFGTRLAVGNLDRDGVDELIAGSEYETVGTAKNAGSYWTLASAGTGKPLVGPSRSQNSAGVPGTAEAGDRFGAAVATGDFNGDGYPDTAIGAPGEDSAKGGVWYARTPKDGPNPAQVSLTPGTLGLSGAHKYGSVLGR</sequence>
<evidence type="ECO:0000256" key="3">
    <source>
        <dbReference type="ARBA" id="ARBA00022801"/>
    </source>
</evidence>
<dbReference type="Proteomes" id="UP000549009">
    <property type="component" value="Unassembled WGS sequence"/>
</dbReference>
<evidence type="ECO:0000313" key="9">
    <source>
        <dbReference type="Proteomes" id="UP000326505"/>
    </source>
</evidence>
<dbReference type="EMBL" id="JACHJD010000004">
    <property type="protein sequence ID" value="MBB5103742.1"/>
    <property type="molecule type" value="Genomic_DNA"/>
</dbReference>
<keyword evidence="4" id="KW-0325">Glycoprotein</keyword>
<dbReference type="Pfam" id="PF13517">
    <property type="entry name" value="FG-GAP_3"/>
    <property type="match status" value="1"/>
</dbReference>
<keyword evidence="2" id="KW-0677">Repeat</keyword>